<sequence length="158" mass="17235">MSRTEVSRSHWLPNVSSDGGRFFLEILGGADALGDARKFTVSVSEEHVARIRDDLPRHVLARAALLPLCYAAGSQNHLDESAAVRLLDTILHGTEREVDPAFENISWDSRCALISHGADAALLDAGKVFAASQSATAASSWDRVRKYVESRRRPRAAP</sequence>
<protein>
    <submittedName>
        <fullName evidence="1">Uncharacterized protein</fullName>
    </submittedName>
</protein>
<evidence type="ECO:0000313" key="2">
    <source>
        <dbReference type="Proteomes" id="UP000824005"/>
    </source>
</evidence>
<reference evidence="1" key="2">
    <citation type="submission" date="2021-04" db="EMBL/GenBank/DDBJ databases">
        <authorList>
            <person name="Gilroy R."/>
        </authorList>
    </citation>
    <scope>NUCLEOTIDE SEQUENCE</scope>
    <source>
        <strain evidence="1">ChiGjej1B1-98</strain>
    </source>
</reference>
<dbReference type="EMBL" id="DXDC01000456">
    <property type="protein sequence ID" value="HIY67557.1"/>
    <property type="molecule type" value="Genomic_DNA"/>
</dbReference>
<comment type="caution">
    <text evidence="1">The sequence shown here is derived from an EMBL/GenBank/DDBJ whole genome shotgun (WGS) entry which is preliminary data.</text>
</comment>
<organism evidence="1 2">
    <name type="scientific">Candidatus Agrococcus pullicola</name>
    <dbReference type="NCBI Taxonomy" id="2838429"/>
    <lineage>
        <taxon>Bacteria</taxon>
        <taxon>Bacillati</taxon>
        <taxon>Actinomycetota</taxon>
        <taxon>Actinomycetes</taxon>
        <taxon>Micrococcales</taxon>
        <taxon>Microbacteriaceae</taxon>
        <taxon>Agrococcus</taxon>
    </lineage>
</organism>
<accession>A0A9D1YYJ3</accession>
<reference evidence="1" key="1">
    <citation type="journal article" date="2021" name="PeerJ">
        <title>Extensive microbial diversity within the chicken gut microbiome revealed by metagenomics and culture.</title>
        <authorList>
            <person name="Gilroy R."/>
            <person name="Ravi A."/>
            <person name="Getino M."/>
            <person name="Pursley I."/>
            <person name="Horton D.L."/>
            <person name="Alikhan N.F."/>
            <person name="Baker D."/>
            <person name="Gharbi K."/>
            <person name="Hall N."/>
            <person name="Watson M."/>
            <person name="Adriaenssens E.M."/>
            <person name="Foster-Nyarko E."/>
            <person name="Jarju S."/>
            <person name="Secka A."/>
            <person name="Antonio M."/>
            <person name="Oren A."/>
            <person name="Chaudhuri R.R."/>
            <person name="La Ragione R."/>
            <person name="Hildebrand F."/>
            <person name="Pallen M.J."/>
        </authorList>
    </citation>
    <scope>NUCLEOTIDE SEQUENCE</scope>
    <source>
        <strain evidence="1">ChiGjej1B1-98</strain>
    </source>
</reference>
<evidence type="ECO:0000313" key="1">
    <source>
        <dbReference type="EMBL" id="HIY67557.1"/>
    </source>
</evidence>
<gene>
    <name evidence="1" type="ORF">H9830_14930</name>
</gene>
<dbReference type="AlphaFoldDB" id="A0A9D1YYJ3"/>
<dbReference type="Pfam" id="PF19884">
    <property type="entry name" value="DUF6357"/>
    <property type="match status" value="1"/>
</dbReference>
<name>A0A9D1YYJ3_9MICO</name>
<dbReference type="Proteomes" id="UP000824005">
    <property type="component" value="Unassembled WGS sequence"/>
</dbReference>
<proteinExistence type="predicted"/>
<dbReference type="InterPro" id="IPR045937">
    <property type="entry name" value="DUF6357"/>
</dbReference>